<comment type="caution">
    <text evidence="1">The sequence shown here is derived from an EMBL/GenBank/DDBJ whole genome shotgun (WGS) entry which is preliminary data.</text>
</comment>
<protein>
    <submittedName>
        <fullName evidence="1">Uncharacterized protein</fullName>
    </submittedName>
</protein>
<keyword evidence="2" id="KW-1185">Reference proteome</keyword>
<proteinExistence type="predicted"/>
<organism evidence="1 2">
    <name type="scientific">Catharanthus roseus</name>
    <name type="common">Madagascar periwinkle</name>
    <name type="synonym">Vinca rosea</name>
    <dbReference type="NCBI Taxonomy" id="4058"/>
    <lineage>
        <taxon>Eukaryota</taxon>
        <taxon>Viridiplantae</taxon>
        <taxon>Streptophyta</taxon>
        <taxon>Embryophyta</taxon>
        <taxon>Tracheophyta</taxon>
        <taxon>Spermatophyta</taxon>
        <taxon>Magnoliopsida</taxon>
        <taxon>eudicotyledons</taxon>
        <taxon>Gunneridae</taxon>
        <taxon>Pentapetalae</taxon>
        <taxon>asterids</taxon>
        <taxon>lamiids</taxon>
        <taxon>Gentianales</taxon>
        <taxon>Apocynaceae</taxon>
        <taxon>Rauvolfioideae</taxon>
        <taxon>Vinceae</taxon>
        <taxon>Catharanthinae</taxon>
        <taxon>Catharanthus</taxon>
    </lineage>
</organism>
<dbReference type="Proteomes" id="UP001060085">
    <property type="component" value="Linkage Group LG08"/>
</dbReference>
<dbReference type="EMBL" id="CM044708">
    <property type="protein sequence ID" value="KAI5647729.1"/>
    <property type="molecule type" value="Genomic_DNA"/>
</dbReference>
<reference evidence="2" key="1">
    <citation type="journal article" date="2023" name="Nat. Plants">
        <title>Single-cell RNA sequencing provides a high-resolution roadmap for understanding the multicellular compartmentation of specialized metabolism.</title>
        <authorList>
            <person name="Sun S."/>
            <person name="Shen X."/>
            <person name="Li Y."/>
            <person name="Li Y."/>
            <person name="Wang S."/>
            <person name="Li R."/>
            <person name="Zhang H."/>
            <person name="Shen G."/>
            <person name="Guo B."/>
            <person name="Wei J."/>
            <person name="Xu J."/>
            <person name="St-Pierre B."/>
            <person name="Chen S."/>
            <person name="Sun C."/>
        </authorList>
    </citation>
    <scope>NUCLEOTIDE SEQUENCE [LARGE SCALE GENOMIC DNA]</scope>
</reference>
<name>A0ACB9ZKW7_CATRO</name>
<sequence>MNTKTYLIITRYERSRIAVCRLHNHKVAVYNHGHAQAARLTEEQLQHTEQFRKIHMPSRNILRFLRVQDVGCAVRPLLETVGMTPTGKNSTVTTAFMCNE</sequence>
<gene>
    <name evidence="1" type="ORF">M9H77_33734</name>
</gene>
<evidence type="ECO:0000313" key="2">
    <source>
        <dbReference type="Proteomes" id="UP001060085"/>
    </source>
</evidence>
<accession>A0ACB9ZKW7</accession>
<evidence type="ECO:0000313" key="1">
    <source>
        <dbReference type="EMBL" id="KAI5647729.1"/>
    </source>
</evidence>